<dbReference type="InterPro" id="IPR011013">
    <property type="entry name" value="Gal_mutarotase_sf_dom"/>
</dbReference>
<name>A0ABY2CNF5_METMH</name>
<protein>
    <recommendedName>
        <fullName evidence="3">Aldose 1-epimerase</fullName>
    </recommendedName>
</protein>
<sequence length="263" mass="28999">MQHTCSGARPTSYRKTIKVQDTFSPMKFTDTGTLINWQLDDIHIIQPLHDKADGGSRGGVYLCIPNFEELSPPFALKHGEYRITPCDSDLPHQKNLTAPADINWGTVEVITDWQELTEADSKTLTVSTRIRAVSDTALIRPGFHPYFSISPHSVIDIADTHIEIAALPHDSLRVHHAKSLASPVKLSTADYTVSMACNISPLKDDLALAFGIWSDKKAEYVCIEPIIGKQPDPDGLPTPLTLQQGEELVMVFTIRAERVGFAG</sequence>
<evidence type="ECO:0000313" key="1">
    <source>
        <dbReference type="EMBL" id="TCV84503.1"/>
    </source>
</evidence>
<evidence type="ECO:0008006" key="3">
    <source>
        <dbReference type="Google" id="ProtNLM"/>
    </source>
</evidence>
<comment type="caution">
    <text evidence="1">The sequence shown here is derived from an EMBL/GenBank/DDBJ whole genome shotgun (WGS) entry which is preliminary data.</text>
</comment>
<organism evidence="1 2">
    <name type="scientific">Methylomonas methanica</name>
    <dbReference type="NCBI Taxonomy" id="421"/>
    <lineage>
        <taxon>Bacteria</taxon>
        <taxon>Pseudomonadati</taxon>
        <taxon>Pseudomonadota</taxon>
        <taxon>Gammaproteobacteria</taxon>
        <taxon>Methylococcales</taxon>
        <taxon>Methylococcaceae</taxon>
        <taxon>Methylomonas</taxon>
    </lineage>
</organism>
<evidence type="ECO:0000313" key="2">
    <source>
        <dbReference type="Proteomes" id="UP000295649"/>
    </source>
</evidence>
<dbReference type="EMBL" id="SMCN01000007">
    <property type="protein sequence ID" value="TCV84503.1"/>
    <property type="molecule type" value="Genomic_DNA"/>
</dbReference>
<reference evidence="1 2" key="1">
    <citation type="submission" date="2019-03" db="EMBL/GenBank/DDBJ databases">
        <title>Systems level insights into methane cycling in arid and semi-arid ecosystems.</title>
        <authorList>
            <person name="Kalyuzhnaya M."/>
        </authorList>
    </citation>
    <scope>NUCLEOTIDE SEQUENCE [LARGE SCALE GENOMIC DNA]</scope>
    <source>
        <strain evidence="1 2">S-1</strain>
    </source>
</reference>
<keyword evidence="2" id="KW-1185">Reference proteome</keyword>
<proteinExistence type="predicted"/>
<dbReference type="Proteomes" id="UP000295649">
    <property type="component" value="Unassembled WGS sequence"/>
</dbReference>
<gene>
    <name evidence="1" type="ORF">EDE11_107162</name>
</gene>
<accession>A0ABY2CNF5</accession>
<dbReference type="SUPFAM" id="SSF74650">
    <property type="entry name" value="Galactose mutarotase-like"/>
    <property type="match status" value="1"/>
</dbReference>
<dbReference type="InterPro" id="IPR014718">
    <property type="entry name" value="GH-type_carb-bd"/>
</dbReference>
<dbReference type="Gene3D" id="2.70.98.10">
    <property type="match status" value="1"/>
</dbReference>